<dbReference type="GO" id="GO:0009307">
    <property type="term" value="P:DNA restriction-modification system"/>
    <property type="evidence" value="ECO:0007669"/>
    <property type="project" value="UniProtKB-KW"/>
</dbReference>
<evidence type="ECO:0000256" key="1">
    <source>
        <dbReference type="ARBA" id="ARBA00011900"/>
    </source>
</evidence>
<dbReference type="EMBL" id="MN739259">
    <property type="protein sequence ID" value="QHS95853.1"/>
    <property type="molecule type" value="Genomic_DNA"/>
</dbReference>
<dbReference type="PANTHER" id="PTHR33841">
    <property type="entry name" value="DNA METHYLTRANSFERASE YEEA-RELATED"/>
    <property type="match status" value="1"/>
</dbReference>
<dbReference type="InterPro" id="IPR029063">
    <property type="entry name" value="SAM-dependent_MTases_sf"/>
</dbReference>
<keyword evidence="6" id="KW-0238">DNA-binding</keyword>
<name>A0A6C0BX75_9ZZZZ</name>
<dbReference type="Gene3D" id="3.40.50.150">
    <property type="entry name" value="Vaccinia Virus protein VP39"/>
    <property type="match status" value="1"/>
</dbReference>
<dbReference type="GO" id="GO:0003677">
    <property type="term" value="F:DNA binding"/>
    <property type="evidence" value="ECO:0007669"/>
    <property type="project" value="UniProtKB-KW"/>
</dbReference>
<sequence>MSNQRKPKLKLKIVDDSQSQPMKPLDVKHSVKYKKQLGQYFTISNELQQFVFDKVKHKSKCLLEPSFGAGHLLKKFKEHADNYQMVCCELDNTIQPVIEFNEHQTIIYGDFMVQQFDKKFKTIIGNPPYIKQKTGNLYIKFIEKSYDHLDDDGELIFIVPSDFIKLTSASSIIEKMTQTGSFTDFLYPNNERLFEDASVDVIVFRYEKGVAGKHTVVNGKEMLCNVNKGIITFSDTEVIGTAIESLFNVYVGIVSGRDEIYRVPFGNIDVLSDEEKLEQYIFTETFPSGIQEIDDHLQLHKNELLERKIKKFTEKNWFEWGAPRNITSIKKYWGNQCIYVKTLTRKKIVSFISTVQYFGGSLICLVPKTQMNCTEIQRIVDYLNSTTFQKNYVYSERFKIGHKQICKEIVPN</sequence>
<reference evidence="9" key="1">
    <citation type="journal article" date="2020" name="Nature">
        <title>Giant virus diversity and host interactions through global metagenomics.</title>
        <authorList>
            <person name="Schulz F."/>
            <person name="Roux S."/>
            <person name="Paez-Espino D."/>
            <person name="Jungbluth S."/>
            <person name="Walsh D.A."/>
            <person name="Denef V.J."/>
            <person name="McMahon K.D."/>
            <person name="Konstantinidis K.T."/>
            <person name="Eloe-Fadrosh E.A."/>
            <person name="Kyrpides N.C."/>
            <person name="Woyke T."/>
        </authorList>
    </citation>
    <scope>NUCLEOTIDE SEQUENCE</scope>
    <source>
        <strain evidence="9">GVMAG-M-3300018868-6</strain>
    </source>
</reference>
<dbReference type="PRINTS" id="PR00507">
    <property type="entry name" value="N12N6MTFRASE"/>
</dbReference>
<dbReference type="InterPro" id="IPR011639">
    <property type="entry name" value="MethylTrfase_TaqI-like_dom"/>
</dbReference>
<dbReference type="SUPFAM" id="SSF53335">
    <property type="entry name" value="S-adenosyl-L-methionine-dependent methyltransferases"/>
    <property type="match status" value="1"/>
</dbReference>
<feature type="domain" description="Type II methyltransferase M.TaqI-like" evidence="8">
    <location>
        <begin position="100"/>
        <end position="192"/>
    </location>
</feature>
<keyword evidence="2" id="KW-0489">Methyltransferase</keyword>
<keyword evidence="3" id="KW-0808">Transferase</keyword>
<keyword evidence="5" id="KW-0680">Restriction system</keyword>
<dbReference type="GO" id="GO:0032259">
    <property type="term" value="P:methylation"/>
    <property type="evidence" value="ECO:0007669"/>
    <property type="project" value="UniProtKB-KW"/>
</dbReference>
<keyword evidence="4" id="KW-0949">S-adenosyl-L-methionine</keyword>
<dbReference type="AlphaFoldDB" id="A0A6C0BX75"/>
<dbReference type="GO" id="GO:0009007">
    <property type="term" value="F:site-specific DNA-methyltransferase (adenine-specific) activity"/>
    <property type="evidence" value="ECO:0007669"/>
    <property type="project" value="UniProtKB-EC"/>
</dbReference>
<organism evidence="9">
    <name type="scientific">viral metagenome</name>
    <dbReference type="NCBI Taxonomy" id="1070528"/>
    <lineage>
        <taxon>unclassified sequences</taxon>
        <taxon>metagenomes</taxon>
        <taxon>organismal metagenomes</taxon>
    </lineage>
</organism>
<comment type="catalytic activity">
    <reaction evidence="7">
        <text>a 2'-deoxyadenosine in DNA + S-adenosyl-L-methionine = an N(6)-methyl-2'-deoxyadenosine in DNA + S-adenosyl-L-homocysteine + H(+)</text>
        <dbReference type="Rhea" id="RHEA:15197"/>
        <dbReference type="Rhea" id="RHEA-COMP:12418"/>
        <dbReference type="Rhea" id="RHEA-COMP:12419"/>
        <dbReference type="ChEBI" id="CHEBI:15378"/>
        <dbReference type="ChEBI" id="CHEBI:57856"/>
        <dbReference type="ChEBI" id="CHEBI:59789"/>
        <dbReference type="ChEBI" id="CHEBI:90615"/>
        <dbReference type="ChEBI" id="CHEBI:90616"/>
        <dbReference type="EC" id="2.1.1.72"/>
    </reaction>
</comment>
<dbReference type="PANTHER" id="PTHR33841:SF6">
    <property type="entry name" value="TYPE II METHYLTRANSFERASE M.HINDII"/>
    <property type="match status" value="1"/>
</dbReference>
<evidence type="ECO:0000256" key="5">
    <source>
        <dbReference type="ARBA" id="ARBA00022747"/>
    </source>
</evidence>
<evidence type="ECO:0000256" key="7">
    <source>
        <dbReference type="ARBA" id="ARBA00047942"/>
    </source>
</evidence>
<dbReference type="InterPro" id="IPR002052">
    <property type="entry name" value="DNA_methylase_N6_adenine_CS"/>
</dbReference>
<evidence type="ECO:0000313" key="9">
    <source>
        <dbReference type="EMBL" id="QHS95853.1"/>
    </source>
</evidence>
<evidence type="ECO:0000259" key="8">
    <source>
        <dbReference type="Pfam" id="PF07669"/>
    </source>
</evidence>
<dbReference type="PROSITE" id="PS00092">
    <property type="entry name" value="N6_MTASE"/>
    <property type="match status" value="1"/>
</dbReference>
<protein>
    <recommendedName>
        <fullName evidence="1">site-specific DNA-methyltransferase (adenine-specific)</fullName>
        <ecNumber evidence="1">2.1.1.72</ecNumber>
    </recommendedName>
</protein>
<dbReference type="Pfam" id="PF07669">
    <property type="entry name" value="Eco57I"/>
    <property type="match status" value="1"/>
</dbReference>
<dbReference type="InterPro" id="IPR050953">
    <property type="entry name" value="N4_N6_ade-DNA_methylase"/>
</dbReference>
<evidence type="ECO:0000256" key="4">
    <source>
        <dbReference type="ARBA" id="ARBA00022691"/>
    </source>
</evidence>
<evidence type="ECO:0000256" key="3">
    <source>
        <dbReference type="ARBA" id="ARBA00022679"/>
    </source>
</evidence>
<dbReference type="EC" id="2.1.1.72" evidence="1"/>
<evidence type="ECO:0000256" key="2">
    <source>
        <dbReference type="ARBA" id="ARBA00022603"/>
    </source>
</evidence>
<evidence type="ECO:0000256" key="6">
    <source>
        <dbReference type="ARBA" id="ARBA00023125"/>
    </source>
</evidence>
<proteinExistence type="predicted"/>
<accession>A0A6C0BX75</accession>